<keyword evidence="1" id="KW-0812">Transmembrane</keyword>
<feature type="transmembrane region" description="Helical" evidence="1">
    <location>
        <begin position="262"/>
        <end position="283"/>
    </location>
</feature>
<feature type="transmembrane region" description="Helical" evidence="1">
    <location>
        <begin position="129"/>
        <end position="146"/>
    </location>
</feature>
<feature type="transmembrane region" description="Helical" evidence="1">
    <location>
        <begin position="304"/>
        <end position="325"/>
    </location>
</feature>
<accession>A0A3N6M284</accession>
<feature type="transmembrane region" description="Helical" evidence="1">
    <location>
        <begin position="74"/>
        <end position="93"/>
    </location>
</feature>
<feature type="transmembrane region" description="Helical" evidence="1">
    <location>
        <begin position="363"/>
        <end position="382"/>
    </location>
</feature>
<gene>
    <name evidence="2" type="ORF">EA462_12715</name>
</gene>
<dbReference type="AlphaFoldDB" id="A0A3N6M284"/>
<organism evidence="2 3">
    <name type="scientific">Natrarchaeobius halalkaliphilus</name>
    <dbReference type="NCBI Taxonomy" id="1679091"/>
    <lineage>
        <taxon>Archaea</taxon>
        <taxon>Methanobacteriati</taxon>
        <taxon>Methanobacteriota</taxon>
        <taxon>Stenosarchaea group</taxon>
        <taxon>Halobacteria</taxon>
        <taxon>Halobacteriales</taxon>
        <taxon>Natrialbaceae</taxon>
        <taxon>Natrarchaeobius</taxon>
    </lineage>
</organism>
<feature type="transmembrane region" description="Helical" evidence="1">
    <location>
        <begin position="200"/>
        <end position="218"/>
    </location>
</feature>
<comment type="caution">
    <text evidence="2">The sequence shown here is derived from an EMBL/GenBank/DDBJ whole genome shotgun (WGS) entry which is preliminary data.</text>
</comment>
<feature type="transmembrane region" description="Helical" evidence="1">
    <location>
        <begin position="158"/>
        <end position="188"/>
    </location>
</feature>
<dbReference type="Proteomes" id="UP000273828">
    <property type="component" value="Unassembled WGS sequence"/>
</dbReference>
<evidence type="ECO:0000313" key="2">
    <source>
        <dbReference type="EMBL" id="RQG89221.1"/>
    </source>
</evidence>
<protein>
    <recommendedName>
        <fullName evidence="4">Glycosyltransferase RgtA/B/C/D-like domain-containing protein</fullName>
    </recommendedName>
</protein>
<keyword evidence="1" id="KW-0472">Membrane</keyword>
<keyword evidence="3" id="KW-1185">Reference proteome</keyword>
<evidence type="ECO:0000256" key="1">
    <source>
        <dbReference type="SAM" id="Phobius"/>
    </source>
</evidence>
<evidence type="ECO:0000313" key="3">
    <source>
        <dbReference type="Proteomes" id="UP000273828"/>
    </source>
</evidence>
<dbReference type="EMBL" id="REFY01000004">
    <property type="protein sequence ID" value="RQG89221.1"/>
    <property type="molecule type" value="Genomic_DNA"/>
</dbReference>
<feature type="transmembrane region" description="Helical" evidence="1">
    <location>
        <begin position="105"/>
        <end position="123"/>
    </location>
</feature>
<name>A0A3N6M284_9EURY</name>
<sequence length="523" mass="58645">MGLFATTYSASLVVFLPLLRNYHFLGEGDMLTHLGWTRELLAGGRASTDLLYPAVHLLASMITRTSNLSVRTSLMLLSPIFVGLFVTFVSLFVRRIDHETGATTLGVFFALFLLPINHVTLHVEPSPRNLALFAVPFVLFAVYLVLIEQTIRTRLIALLAFFGLLVFHPMFAVVLTAFLSVVAVAIWVFQHLTSTDEYRAGTVFLQSLVLGVCTWAWIRFENVFTTFVSGLIFYALEGAETAGDVSQRGASVAEVGGTLGSLFVKLFVVSLIVSIVVAAYTSDRAVALVRRGRSIETPHISREILSLSFVFALVPIGAMMLLFLVTNRTTMFFRFAGFVMVIFTIVGAVATRRYAVTVVRLDSRLVLLPCIILLLGLSLLIVHPSGYIHQDTEHVTDADMTGYESLFEYEQFDVRHDHVRSHASRYGHAINGPAERDRREYYHDGWRRGGAPDNFASQDLPTEYPSDTYLTISSADERRESDLYSGFRFTDDDFEYLDRDTDIHRVHTTGEFRTYYVTTSRAD</sequence>
<proteinExistence type="predicted"/>
<evidence type="ECO:0008006" key="4">
    <source>
        <dbReference type="Google" id="ProtNLM"/>
    </source>
</evidence>
<keyword evidence="1" id="KW-1133">Transmembrane helix</keyword>
<reference evidence="2 3" key="1">
    <citation type="submission" date="2018-10" db="EMBL/GenBank/DDBJ databases">
        <title>Natrarchaeobius chitinivorans gen. nov., sp. nov., and Natrarchaeobius haloalkaliphilus sp. nov., alkaliphilic, chitin-utilizing haloarchaea from hypersaline alkaline lakes.</title>
        <authorList>
            <person name="Sorokin D.Y."/>
            <person name="Elcheninov A.G."/>
            <person name="Kostrikina N.A."/>
            <person name="Bale N.J."/>
            <person name="Sinninghe Damste J.S."/>
            <person name="Khijniak T.V."/>
            <person name="Kublanov I.V."/>
            <person name="Toshchakov S.V."/>
        </authorList>
    </citation>
    <scope>NUCLEOTIDE SEQUENCE [LARGE SCALE GENOMIC DNA]</scope>
    <source>
        <strain evidence="2 3">AArcht-Sl</strain>
    </source>
</reference>
<feature type="transmembrane region" description="Helical" evidence="1">
    <location>
        <begin position="331"/>
        <end position="351"/>
    </location>
</feature>